<evidence type="ECO:0000313" key="10">
    <source>
        <dbReference type="EMBL" id="HEC56543.1"/>
    </source>
</evidence>
<accession>A0A1F2P549</accession>
<sequence>MPGSREVSLVLPAYNEVNRLRRCVEGVIEALEKVTDSFEIIIAEDGSTDGTSEVASHLSEEFPDVRHLHSDRRLGRGGGLKRGFMASEGDILAFMDVDLATDLSHLDELIGAIRDGFDIATGSRLMPESIVERSFKRTALSRGYNFLVRRLLGSKVRDHQCGFKAFKREVFFAIMDELEDEHWFWDTELLVLAQRKGYRIYEFPVRWRDGGMTKVDLSRDIIGMGSRILWMWRRMR</sequence>
<dbReference type="AlphaFoldDB" id="A0A1F2P549"/>
<evidence type="ECO:0000259" key="8">
    <source>
        <dbReference type="Pfam" id="PF00535"/>
    </source>
</evidence>
<dbReference type="EMBL" id="DQZR01000006">
    <property type="protein sequence ID" value="HDM35637.1"/>
    <property type="molecule type" value="Genomic_DNA"/>
</dbReference>
<evidence type="ECO:0000256" key="2">
    <source>
        <dbReference type="ARBA" id="ARBA00006739"/>
    </source>
</evidence>
<evidence type="ECO:0000313" key="9">
    <source>
        <dbReference type="EMBL" id="HDM35637.1"/>
    </source>
</evidence>
<evidence type="ECO:0000256" key="7">
    <source>
        <dbReference type="ARBA" id="ARBA00023136"/>
    </source>
</evidence>
<dbReference type="InterPro" id="IPR029044">
    <property type="entry name" value="Nucleotide-diphossugar_trans"/>
</dbReference>
<evidence type="ECO:0000256" key="3">
    <source>
        <dbReference type="ARBA" id="ARBA00022676"/>
    </source>
</evidence>
<evidence type="ECO:0000256" key="4">
    <source>
        <dbReference type="ARBA" id="ARBA00022679"/>
    </source>
</evidence>
<dbReference type="Proteomes" id="UP000885863">
    <property type="component" value="Unassembled WGS sequence"/>
</dbReference>
<proteinExistence type="inferred from homology"/>
<reference evidence="11 12" key="1">
    <citation type="submission" date="2016-05" db="EMBL/GenBank/DDBJ databases">
        <title>Microbial consortia oxidize butane by reversing methanogenesis.</title>
        <authorList>
            <person name="Laso-Perez R."/>
            <person name="Richter M."/>
            <person name="Wegener G."/>
            <person name="Musat F."/>
        </authorList>
    </citation>
    <scope>NUCLEOTIDE SEQUENCE [LARGE SCALE GENOMIC DNA]</scope>
    <source>
        <strain evidence="11">BOX1</strain>
    </source>
</reference>
<keyword evidence="12" id="KW-1185">Reference proteome</keyword>
<dbReference type="PATRIC" id="fig|1839936.3.peg.1250"/>
<evidence type="ECO:0000256" key="6">
    <source>
        <dbReference type="ARBA" id="ARBA00022989"/>
    </source>
</evidence>
<feature type="domain" description="Glycosyltransferase 2-like" evidence="8">
    <location>
        <begin position="8"/>
        <end position="171"/>
    </location>
</feature>
<comment type="subcellular location">
    <subcellularLocation>
        <location evidence="1">Endomembrane system</location>
    </subcellularLocation>
</comment>
<dbReference type="Gene3D" id="3.90.550.10">
    <property type="entry name" value="Spore Coat Polysaccharide Biosynthesis Protein SpsA, Chain A"/>
    <property type="match status" value="1"/>
</dbReference>
<dbReference type="InterPro" id="IPR035518">
    <property type="entry name" value="DPG_synthase"/>
</dbReference>
<keyword evidence="3" id="KW-0328">Glycosyltransferase</keyword>
<evidence type="ECO:0000256" key="5">
    <source>
        <dbReference type="ARBA" id="ARBA00022692"/>
    </source>
</evidence>
<gene>
    <name evidence="9" type="ORF">ENG09_00080</name>
    <name evidence="10" type="ORF">ENI32_01460</name>
    <name evidence="11" type="ORF">SBU_001235</name>
</gene>
<protein>
    <submittedName>
        <fullName evidence="11">Dolichol-P-glucose synthetase</fullName>
    </submittedName>
    <submittedName>
        <fullName evidence="9">Glycosyltransferase family 2 protein</fullName>
    </submittedName>
</protein>
<dbReference type="GO" id="GO:0012505">
    <property type="term" value="C:endomembrane system"/>
    <property type="evidence" value="ECO:0007669"/>
    <property type="project" value="UniProtKB-SubCell"/>
</dbReference>
<keyword evidence="7" id="KW-0472">Membrane</keyword>
<reference evidence="9" key="2">
    <citation type="journal article" date="2020" name="mSystems">
        <title>Genome- and Community-Level Interaction Insights into Carbon Utilization and Element Cycling Functions of Hydrothermarchaeota in Hydrothermal Sediment.</title>
        <authorList>
            <person name="Zhou Z."/>
            <person name="Liu Y."/>
            <person name="Xu W."/>
            <person name="Pan J."/>
            <person name="Luo Z.H."/>
            <person name="Li M."/>
        </authorList>
    </citation>
    <scope>NUCLEOTIDE SEQUENCE [LARGE SCALE GENOMIC DNA]</scope>
    <source>
        <strain evidence="9">HyVt-185</strain>
        <strain evidence="10">HyVt-386</strain>
    </source>
</reference>
<dbReference type="EMBL" id="LYOR01000006">
    <property type="protein sequence ID" value="OFV65826.1"/>
    <property type="molecule type" value="Genomic_DNA"/>
</dbReference>
<evidence type="ECO:0000313" key="11">
    <source>
        <dbReference type="EMBL" id="OFV65826.1"/>
    </source>
</evidence>
<evidence type="ECO:0000313" key="12">
    <source>
        <dbReference type="Proteomes" id="UP000185779"/>
    </source>
</evidence>
<dbReference type="Pfam" id="PF00535">
    <property type="entry name" value="Glycos_transf_2"/>
    <property type="match status" value="1"/>
</dbReference>
<dbReference type="PANTHER" id="PTHR10859:SF105">
    <property type="entry name" value="DOLICHYL-PHOSPHATE BETA-D-MANNOSYLTRANSFERASE"/>
    <property type="match status" value="1"/>
</dbReference>
<keyword evidence="6" id="KW-1133">Transmembrane helix</keyword>
<comment type="similarity">
    <text evidence="2">Belongs to the glycosyltransferase 2 family.</text>
</comment>
<name>A0A1F2P549_9EURY</name>
<organism evidence="11 12">
    <name type="scientific">Candidatus Syntropharchaeum butanivorans</name>
    <dbReference type="NCBI Taxonomy" id="1839936"/>
    <lineage>
        <taxon>Archaea</taxon>
        <taxon>Methanobacteriati</taxon>
        <taxon>Methanobacteriota</taxon>
        <taxon>Stenosarchaea group</taxon>
        <taxon>Methanomicrobia</taxon>
        <taxon>Methanosarcinales</taxon>
        <taxon>ANME-2 cluster</taxon>
        <taxon>Candidatus Syntropharchaeum</taxon>
    </lineage>
</organism>
<dbReference type="Proteomes" id="UP000185779">
    <property type="component" value="Unassembled WGS sequence"/>
</dbReference>
<dbReference type="InterPro" id="IPR001173">
    <property type="entry name" value="Glyco_trans_2-like"/>
</dbReference>
<dbReference type="EMBL" id="DRIE01000021">
    <property type="protein sequence ID" value="HEC56543.1"/>
    <property type="molecule type" value="Genomic_DNA"/>
</dbReference>
<keyword evidence="5" id="KW-0812">Transmembrane</keyword>
<dbReference type="Proteomes" id="UP000885936">
    <property type="component" value="Unassembled WGS sequence"/>
</dbReference>
<dbReference type="STRING" id="1839936.SBU_001235"/>
<dbReference type="GO" id="GO:0016757">
    <property type="term" value="F:glycosyltransferase activity"/>
    <property type="evidence" value="ECO:0007669"/>
    <property type="project" value="UniProtKB-KW"/>
</dbReference>
<evidence type="ECO:0000256" key="1">
    <source>
        <dbReference type="ARBA" id="ARBA00004308"/>
    </source>
</evidence>
<dbReference type="PANTHER" id="PTHR10859">
    <property type="entry name" value="GLYCOSYL TRANSFERASE"/>
    <property type="match status" value="1"/>
</dbReference>
<keyword evidence="4" id="KW-0808">Transferase</keyword>
<comment type="caution">
    <text evidence="11">The sequence shown here is derived from an EMBL/GenBank/DDBJ whole genome shotgun (WGS) entry which is preliminary data.</text>
</comment>
<dbReference type="CDD" id="cd04188">
    <property type="entry name" value="DPG_synthase"/>
    <property type="match status" value="1"/>
</dbReference>
<dbReference type="SUPFAM" id="SSF53448">
    <property type="entry name" value="Nucleotide-diphospho-sugar transferases"/>
    <property type="match status" value="1"/>
</dbReference>
<dbReference type="GO" id="GO:0006487">
    <property type="term" value="P:protein N-linked glycosylation"/>
    <property type="evidence" value="ECO:0007669"/>
    <property type="project" value="TreeGrafter"/>
</dbReference>